<sequence length="1041" mass="117381">MASAGASSGEDHDLSHLIVRVTNLFPGVEDAMESVIKGLSQMHLFLSDAEAKQEENEEVKNWVKDLKGVALRVEDVIDKVIEETAQKMRLSRDPQSPQKLRKELKQIESYIKDLSGRRRTHGLVYGGEDSSSVFPYRRTSYHTDRHDVVGLEKYIEVMQKKLITGDARRSVISIVGLIGMGKKTLAWTIYNSDAVKDHFKCRAWVIVSELYNTGEILHEIAEQVKLYELQPDTRTTKGEELAQKLCDFLKTSTYLIVMSDVWTTQVWDDLKAAFPDSNNGSRILFTTRNKEVALHADPESQIQQMRLLSEDESWELFTRKVRFASEFQQLAIEIVKNCEGIPLLIVRLRALLSKDATKTDKEWLRALRLFHDRRTLWMYVMAMNEDNDLPWYLKRCLFYVAYFPAKDYEIPARRLNAAYFPAKDYEIPARRLIALWVAEGLVEDTEYGLSPEDVAETYLTVLINRNLIQVAKQKFDGEVQKCLLPPAQRQLLLSKAKEANFLLSLRKRNSTSSSSAPASSSSSSSAQALAPAPVSASFLSLAPTSSSAQALSPSPSSVKASSSAQAFYLSRSSAQALSPSQSLVQASSSAQASISAQALPPSPSLAKASSLAQASTSAKALTPSPSLAKASSSAQVSTLAQAQAQAQSFTDKAMILRLLDHLDDKDESFNHLHGNETNLSFQPFKHLYSFLSFDKREGSTPGEDMENFLLRGINSRCFQLLRVLDLEGVFKPRLNRVLEKLTNLRYLGLRWTFLDELPPSIANLKYLQTLDVKHTYINDLPSSIWKLQNLRHLYLNNIGLEPIWGGTLPNLQTLWGVLVNEENQVKGAFDRSTDLRKLGLTCRSMPEASQKEVLAEWVRKLKYLRSLRLKSTNDSGRPADLHLKSLSGLEDLSNIYMLGKLNQLFRAHEFPRSVTRLTLSASELPVDPMPTLEKLPNLRILELFSGSFTGDLMVCSSEGFRQLRLLRLWKLVELKEWRVETGAMPRIEKIEIRFCNKLEMLPDGLQHLSTLQKLKLTGMPREFTAKVKKDDKIEIVDVELS</sequence>
<dbReference type="InterPro" id="IPR027417">
    <property type="entry name" value="P-loop_NTPase"/>
</dbReference>
<feature type="domain" description="NB-ARC" evidence="4">
    <location>
        <begin position="152"/>
        <end position="321"/>
    </location>
</feature>
<keyword evidence="2" id="KW-0547">Nucleotide-binding</keyword>
<dbReference type="AlphaFoldDB" id="A0A834ZH91"/>
<dbReference type="GO" id="GO:0043531">
    <property type="term" value="F:ADP binding"/>
    <property type="evidence" value="ECO:0007669"/>
    <property type="project" value="InterPro"/>
</dbReference>
<dbReference type="PANTHER" id="PTHR23155">
    <property type="entry name" value="DISEASE RESISTANCE PROTEIN RP"/>
    <property type="match status" value="1"/>
</dbReference>
<dbReference type="Pfam" id="PF00931">
    <property type="entry name" value="NB-ARC"/>
    <property type="match status" value="1"/>
</dbReference>
<dbReference type="GO" id="GO:0098542">
    <property type="term" value="P:defense response to other organism"/>
    <property type="evidence" value="ECO:0007669"/>
    <property type="project" value="TreeGrafter"/>
</dbReference>
<dbReference type="InterPro" id="IPR041118">
    <property type="entry name" value="Rx_N"/>
</dbReference>
<dbReference type="SUPFAM" id="SSF52058">
    <property type="entry name" value="L domain-like"/>
    <property type="match status" value="1"/>
</dbReference>
<dbReference type="EMBL" id="JABCRI010000004">
    <property type="protein sequence ID" value="KAF8406856.1"/>
    <property type="molecule type" value="Genomic_DNA"/>
</dbReference>
<evidence type="ECO:0000259" key="4">
    <source>
        <dbReference type="Pfam" id="PF00931"/>
    </source>
</evidence>
<dbReference type="InterPro" id="IPR044974">
    <property type="entry name" value="Disease_R_plants"/>
</dbReference>
<dbReference type="CDD" id="cd14798">
    <property type="entry name" value="RX-CC_like"/>
    <property type="match status" value="1"/>
</dbReference>
<evidence type="ECO:0000313" key="9">
    <source>
        <dbReference type="Proteomes" id="UP000655225"/>
    </source>
</evidence>
<dbReference type="Pfam" id="PF18052">
    <property type="entry name" value="Rx_N"/>
    <property type="match status" value="1"/>
</dbReference>
<organism evidence="8 9">
    <name type="scientific">Tetracentron sinense</name>
    <name type="common">Spur-leaf</name>
    <dbReference type="NCBI Taxonomy" id="13715"/>
    <lineage>
        <taxon>Eukaryota</taxon>
        <taxon>Viridiplantae</taxon>
        <taxon>Streptophyta</taxon>
        <taxon>Embryophyta</taxon>
        <taxon>Tracheophyta</taxon>
        <taxon>Spermatophyta</taxon>
        <taxon>Magnoliopsida</taxon>
        <taxon>Trochodendrales</taxon>
        <taxon>Trochodendraceae</taxon>
        <taxon>Tetracentron</taxon>
    </lineage>
</organism>
<dbReference type="Pfam" id="PF23559">
    <property type="entry name" value="WHD_DRP"/>
    <property type="match status" value="1"/>
</dbReference>
<evidence type="ECO:0000259" key="7">
    <source>
        <dbReference type="Pfam" id="PF23598"/>
    </source>
</evidence>
<evidence type="ECO:0000313" key="8">
    <source>
        <dbReference type="EMBL" id="KAF8406856.1"/>
    </source>
</evidence>
<evidence type="ECO:0000259" key="5">
    <source>
        <dbReference type="Pfam" id="PF18052"/>
    </source>
</evidence>
<dbReference type="FunFam" id="3.40.50.300:FF:001091">
    <property type="entry name" value="Probable disease resistance protein At1g61300"/>
    <property type="match status" value="1"/>
</dbReference>
<evidence type="ECO:0000256" key="1">
    <source>
        <dbReference type="ARBA" id="ARBA00022737"/>
    </source>
</evidence>
<accession>A0A834ZH91</accession>
<dbReference type="PRINTS" id="PR00364">
    <property type="entry name" value="DISEASERSIST"/>
</dbReference>
<feature type="domain" description="Disease resistance R13L4/SHOC-2-like LRR" evidence="7">
    <location>
        <begin position="716"/>
        <end position="1021"/>
    </location>
</feature>
<keyword evidence="9" id="KW-1185">Reference proteome</keyword>
<dbReference type="PANTHER" id="PTHR23155:SF955">
    <property type="entry name" value="AAA+ ATPASE DOMAIN-CONTAINING PROTEIN"/>
    <property type="match status" value="1"/>
</dbReference>
<dbReference type="Gene3D" id="3.80.10.10">
    <property type="entry name" value="Ribonuclease Inhibitor"/>
    <property type="match status" value="1"/>
</dbReference>
<feature type="domain" description="Disease resistance N-terminal" evidence="5">
    <location>
        <begin position="14"/>
        <end position="87"/>
    </location>
</feature>
<dbReference type="Gene3D" id="1.20.5.4130">
    <property type="match status" value="1"/>
</dbReference>
<name>A0A834ZH91_TETSI</name>
<dbReference type="InterPro" id="IPR058922">
    <property type="entry name" value="WHD_DRP"/>
</dbReference>
<dbReference type="InterPro" id="IPR042197">
    <property type="entry name" value="Apaf_helical"/>
</dbReference>
<dbReference type="Gene3D" id="1.10.8.430">
    <property type="entry name" value="Helical domain of apoptotic protease-activating factors"/>
    <property type="match status" value="1"/>
</dbReference>
<dbReference type="OMA" id="PAKDYEI"/>
<dbReference type="OrthoDB" id="1357022at2759"/>
<feature type="domain" description="Disease resistance protein winged helix" evidence="6">
    <location>
        <begin position="423"/>
        <end position="482"/>
    </location>
</feature>
<proteinExistence type="predicted"/>
<dbReference type="Gene3D" id="3.40.50.300">
    <property type="entry name" value="P-loop containing nucleotide triphosphate hydrolases"/>
    <property type="match status" value="1"/>
</dbReference>
<keyword evidence="1" id="KW-0677">Repeat</keyword>
<evidence type="ECO:0000256" key="3">
    <source>
        <dbReference type="ARBA" id="ARBA00022821"/>
    </source>
</evidence>
<dbReference type="Pfam" id="PF23598">
    <property type="entry name" value="LRR_14"/>
    <property type="match status" value="1"/>
</dbReference>
<evidence type="ECO:0000259" key="6">
    <source>
        <dbReference type="Pfam" id="PF23559"/>
    </source>
</evidence>
<keyword evidence="3" id="KW-0611">Plant defense</keyword>
<dbReference type="InterPro" id="IPR055414">
    <property type="entry name" value="LRR_R13L4/SHOC2-like"/>
</dbReference>
<dbReference type="InterPro" id="IPR038005">
    <property type="entry name" value="RX-like_CC"/>
</dbReference>
<protein>
    <submittedName>
        <fullName evidence="8">Uncharacterized protein</fullName>
    </submittedName>
</protein>
<dbReference type="Proteomes" id="UP000655225">
    <property type="component" value="Unassembled WGS sequence"/>
</dbReference>
<evidence type="ECO:0000256" key="2">
    <source>
        <dbReference type="ARBA" id="ARBA00022741"/>
    </source>
</evidence>
<dbReference type="SUPFAM" id="SSF52540">
    <property type="entry name" value="P-loop containing nucleoside triphosphate hydrolases"/>
    <property type="match status" value="1"/>
</dbReference>
<gene>
    <name evidence="8" type="ORF">HHK36_005977</name>
</gene>
<dbReference type="InterPro" id="IPR032675">
    <property type="entry name" value="LRR_dom_sf"/>
</dbReference>
<comment type="caution">
    <text evidence="8">The sequence shown here is derived from an EMBL/GenBank/DDBJ whole genome shotgun (WGS) entry which is preliminary data.</text>
</comment>
<dbReference type="InterPro" id="IPR002182">
    <property type="entry name" value="NB-ARC"/>
</dbReference>
<reference evidence="8 9" key="1">
    <citation type="submission" date="2020-04" db="EMBL/GenBank/DDBJ databases">
        <title>Plant Genome Project.</title>
        <authorList>
            <person name="Zhang R.-G."/>
        </authorList>
    </citation>
    <scope>NUCLEOTIDE SEQUENCE [LARGE SCALE GENOMIC DNA]</scope>
    <source>
        <strain evidence="8">YNK0</strain>
        <tissue evidence="8">Leaf</tissue>
    </source>
</reference>